<gene>
    <name evidence="1" type="ordered locus">PC1_3458</name>
</gene>
<sequence length="308" mass="35829">MYDGGFYVISTNATFPKEILPFDISDKYRITNPNEFEIEIFERNLKDAGYFSRMFVPFGSDKKIIEEDGKIHAKWEHATVHDIYILKFSDFNRNRDEIKYAASLLNPKLRFTMHTIYSDETESSSNIQGLSTYSDLSLMVLGSHEDRVEYSHEQLLELRMLFATIKNLNIESRYRGILQLFKGTDNISWQSNLLTLSYFSILEALLTNGRNNGESITNQLVYKTRLLLNMSGVANHQLYFSEINYDALWKKLYKLRSHIAHGNNFSFQKDLSSLKDITTVNNYLDSVVQKLIKFSLNNQQLVDDLKLC</sequence>
<dbReference type="RefSeq" id="WP_015841597.1">
    <property type="nucleotide sequence ID" value="NC_012917.1"/>
</dbReference>
<evidence type="ECO:0000313" key="2">
    <source>
        <dbReference type="Proteomes" id="UP000002736"/>
    </source>
</evidence>
<proteinExistence type="predicted"/>
<dbReference type="Proteomes" id="UP000002736">
    <property type="component" value="Chromosome"/>
</dbReference>
<protein>
    <submittedName>
        <fullName evidence="1">Uncharacterized protein</fullName>
    </submittedName>
</protein>
<organism evidence="1 2">
    <name type="scientific">Pectobacterium carotovorum subsp. carotovorum (strain PC1)</name>
    <dbReference type="NCBI Taxonomy" id="561230"/>
    <lineage>
        <taxon>Bacteria</taxon>
        <taxon>Pseudomonadati</taxon>
        <taxon>Pseudomonadota</taxon>
        <taxon>Gammaproteobacteria</taxon>
        <taxon>Enterobacterales</taxon>
        <taxon>Pectobacteriaceae</taxon>
        <taxon>Pectobacterium</taxon>
    </lineage>
</organism>
<name>C6DE38_PECCP</name>
<dbReference type="AlphaFoldDB" id="C6DE38"/>
<reference evidence="1 2" key="1">
    <citation type="submission" date="2009-07" db="EMBL/GenBank/DDBJ databases">
        <title>Complete sequence of Pectobacterium carotovorum subsp. carotovorum PC1.</title>
        <authorList>
            <consortium name="US DOE Joint Genome Institute"/>
            <person name="Lucas S."/>
            <person name="Copeland A."/>
            <person name="Lapidus A."/>
            <person name="Glavina del Rio T."/>
            <person name="Tice H."/>
            <person name="Bruce D."/>
            <person name="Goodwin L."/>
            <person name="Pitluck S."/>
            <person name="Munk A.C."/>
            <person name="Brettin T."/>
            <person name="Detter J.C."/>
            <person name="Han C."/>
            <person name="Tapia R."/>
            <person name="Larimer F."/>
            <person name="Land M."/>
            <person name="Hauser L."/>
            <person name="Kyrpides N."/>
            <person name="Mikhailova N."/>
            <person name="Balakrishnan V."/>
            <person name="Glasner J."/>
            <person name="Perna N.T."/>
        </authorList>
    </citation>
    <scope>NUCLEOTIDE SEQUENCE [LARGE SCALE GENOMIC DNA]</scope>
    <source>
        <strain evidence="1 2">PC1</strain>
    </source>
</reference>
<dbReference type="HOGENOM" id="CLU_902681_0_0_6"/>
<dbReference type="OrthoDB" id="581052at2"/>
<evidence type="ECO:0000313" key="1">
    <source>
        <dbReference type="EMBL" id="ACT14474.1"/>
    </source>
</evidence>
<accession>C6DE38</accession>
<dbReference type="KEGG" id="pct:PC1_3458"/>
<dbReference type="EMBL" id="CP001657">
    <property type="protein sequence ID" value="ACT14474.1"/>
    <property type="molecule type" value="Genomic_DNA"/>
</dbReference>